<gene>
    <name evidence="1" type="ORF">Scep_001263</name>
</gene>
<reference evidence="1 2" key="1">
    <citation type="submission" date="2024-01" db="EMBL/GenBank/DDBJ databases">
        <title>Genome assemblies of Stephania.</title>
        <authorList>
            <person name="Yang L."/>
        </authorList>
    </citation>
    <scope>NUCLEOTIDE SEQUENCE [LARGE SCALE GENOMIC DNA]</scope>
    <source>
        <strain evidence="1">JXDWG</strain>
        <tissue evidence="1">Leaf</tissue>
    </source>
</reference>
<sequence length="55" mass="6605">MKKEEKNIFATSLIKDAIWKVYKISYCVFFINCVIKNCELSLLWRPKVDLKIDKH</sequence>
<evidence type="ECO:0000313" key="2">
    <source>
        <dbReference type="Proteomes" id="UP001419268"/>
    </source>
</evidence>
<dbReference type="EMBL" id="JBBNAG010000001">
    <property type="protein sequence ID" value="KAK9166072.1"/>
    <property type="molecule type" value="Genomic_DNA"/>
</dbReference>
<protein>
    <submittedName>
        <fullName evidence="1">Uncharacterized protein</fullName>
    </submittedName>
</protein>
<accession>A0AAP0Q367</accession>
<proteinExistence type="predicted"/>
<organism evidence="1 2">
    <name type="scientific">Stephania cephalantha</name>
    <dbReference type="NCBI Taxonomy" id="152367"/>
    <lineage>
        <taxon>Eukaryota</taxon>
        <taxon>Viridiplantae</taxon>
        <taxon>Streptophyta</taxon>
        <taxon>Embryophyta</taxon>
        <taxon>Tracheophyta</taxon>
        <taxon>Spermatophyta</taxon>
        <taxon>Magnoliopsida</taxon>
        <taxon>Ranunculales</taxon>
        <taxon>Menispermaceae</taxon>
        <taxon>Menispermoideae</taxon>
        <taxon>Cissampelideae</taxon>
        <taxon>Stephania</taxon>
    </lineage>
</organism>
<evidence type="ECO:0000313" key="1">
    <source>
        <dbReference type="EMBL" id="KAK9166072.1"/>
    </source>
</evidence>
<dbReference type="Proteomes" id="UP001419268">
    <property type="component" value="Unassembled WGS sequence"/>
</dbReference>
<dbReference type="AlphaFoldDB" id="A0AAP0Q367"/>
<comment type="caution">
    <text evidence="1">The sequence shown here is derived from an EMBL/GenBank/DDBJ whole genome shotgun (WGS) entry which is preliminary data.</text>
</comment>
<keyword evidence="2" id="KW-1185">Reference proteome</keyword>
<name>A0AAP0Q367_9MAGN</name>